<keyword evidence="3" id="KW-1185">Reference proteome</keyword>
<comment type="caution">
    <text evidence="2">The sequence shown here is derived from an EMBL/GenBank/DDBJ whole genome shotgun (WGS) entry which is preliminary data.</text>
</comment>
<gene>
    <name evidence="2" type="ORF">HYFRA_00010978</name>
</gene>
<keyword evidence="1" id="KW-0472">Membrane</keyword>
<sequence>MTWTHNPRTAVLLWIAFTFPFTIWDSLYIFLRPHTLLGHKRHSPIWDPIDSYAAVDKIYSKQAWLENEGWTATQCVINMTDVAIYLWYFWVLKTQGERMRIGERAGGLACVLGLIGGTVTLTKSSLYWMRECFSGFKYIGHADWVPLFSTWGFMNVVYCAASSYMIFTFAKDIIEGLSLIEESSKRGGKARKRA</sequence>
<keyword evidence="1" id="KW-1133">Transmembrane helix</keyword>
<accession>A0A9N9L176</accession>
<evidence type="ECO:0000313" key="2">
    <source>
        <dbReference type="EMBL" id="CAG8955712.1"/>
    </source>
</evidence>
<dbReference type="EMBL" id="CAJVRL010000065">
    <property type="protein sequence ID" value="CAG8955712.1"/>
    <property type="molecule type" value="Genomic_DNA"/>
</dbReference>
<feature type="transmembrane region" description="Helical" evidence="1">
    <location>
        <begin position="148"/>
        <end position="170"/>
    </location>
</feature>
<reference evidence="2" key="1">
    <citation type="submission" date="2021-07" db="EMBL/GenBank/DDBJ databases">
        <authorList>
            <person name="Durling M."/>
        </authorList>
    </citation>
    <scope>NUCLEOTIDE SEQUENCE</scope>
</reference>
<dbReference type="AlphaFoldDB" id="A0A9N9L176"/>
<dbReference type="OrthoDB" id="60858at2759"/>
<organism evidence="2 3">
    <name type="scientific">Hymenoscyphus fraxineus</name>
    <dbReference type="NCBI Taxonomy" id="746836"/>
    <lineage>
        <taxon>Eukaryota</taxon>
        <taxon>Fungi</taxon>
        <taxon>Dikarya</taxon>
        <taxon>Ascomycota</taxon>
        <taxon>Pezizomycotina</taxon>
        <taxon>Leotiomycetes</taxon>
        <taxon>Helotiales</taxon>
        <taxon>Helotiaceae</taxon>
        <taxon>Hymenoscyphus</taxon>
    </lineage>
</organism>
<name>A0A9N9L176_9HELO</name>
<evidence type="ECO:0000313" key="3">
    <source>
        <dbReference type="Proteomes" id="UP000696280"/>
    </source>
</evidence>
<dbReference type="Proteomes" id="UP000696280">
    <property type="component" value="Unassembled WGS sequence"/>
</dbReference>
<feature type="transmembrane region" description="Helical" evidence="1">
    <location>
        <begin position="105"/>
        <end position="128"/>
    </location>
</feature>
<dbReference type="PANTHER" id="PTHR37919">
    <property type="entry name" value="PROTEIN CBG05606"/>
    <property type="match status" value="1"/>
</dbReference>
<dbReference type="PANTHER" id="PTHR37919:SF2">
    <property type="entry name" value="EXPERA DOMAIN-CONTAINING PROTEIN"/>
    <property type="match status" value="1"/>
</dbReference>
<proteinExistence type="predicted"/>
<protein>
    <submittedName>
        <fullName evidence="2">Uncharacterized protein</fullName>
    </submittedName>
</protein>
<feature type="transmembrane region" description="Helical" evidence="1">
    <location>
        <begin position="12"/>
        <end position="31"/>
    </location>
</feature>
<keyword evidence="1" id="KW-0812">Transmembrane</keyword>
<evidence type="ECO:0000256" key="1">
    <source>
        <dbReference type="SAM" id="Phobius"/>
    </source>
</evidence>